<accession>A0A4Y7JTF5</accession>
<dbReference type="Gramene" id="RZC63049">
    <property type="protein sequence ID" value="RZC63049"/>
    <property type="gene ID" value="C5167_024799"/>
</dbReference>
<dbReference type="AlphaFoldDB" id="A0A4Y7JTF5"/>
<organism evidence="1 2">
    <name type="scientific">Papaver somniferum</name>
    <name type="common">Opium poppy</name>
    <dbReference type="NCBI Taxonomy" id="3469"/>
    <lineage>
        <taxon>Eukaryota</taxon>
        <taxon>Viridiplantae</taxon>
        <taxon>Streptophyta</taxon>
        <taxon>Embryophyta</taxon>
        <taxon>Tracheophyta</taxon>
        <taxon>Spermatophyta</taxon>
        <taxon>Magnoliopsida</taxon>
        <taxon>Ranunculales</taxon>
        <taxon>Papaveraceae</taxon>
        <taxon>Papaveroideae</taxon>
        <taxon>Papaver</taxon>
    </lineage>
</organism>
<name>A0A4Y7JTF5_PAPSO</name>
<evidence type="ECO:0000313" key="1">
    <source>
        <dbReference type="EMBL" id="RZC63049.1"/>
    </source>
</evidence>
<keyword evidence="2" id="KW-1185">Reference proteome</keyword>
<gene>
    <name evidence="1" type="ORF">C5167_024799</name>
</gene>
<reference evidence="1 2" key="1">
    <citation type="journal article" date="2018" name="Science">
        <title>The opium poppy genome and morphinan production.</title>
        <authorList>
            <person name="Guo L."/>
            <person name="Winzer T."/>
            <person name="Yang X."/>
            <person name="Li Y."/>
            <person name="Ning Z."/>
            <person name="He Z."/>
            <person name="Teodor R."/>
            <person name="Lu Y."/>
            <person name="Bowser T.A."/>
            <person name="Graham I.A."/>
            <person name="Ye K."/>
        </authorList>
    </citation>
    <scope>NUCLEOTIDE SEQUENCE [LARGE SCALE GENOMIC DNA]</scope>
    <source>
        <strain evidence="2">cv. HN1</strain>
        <tissue evidence="1">Leaves</tissue>
    </source>
</reference>
<protein>
    <submittedName>
        <fullName evidence="1">Uncharacterized protein</fullName>
    </submittedName>
</protein>
<dbReference type="EMBL" id="CM010719">
    <property type="protein sequence ID" value="RZC63049.1"/>
    <property type="molecule type" value="Genomic_DNA"/>
</dbReference>
<proteinExistence type="predicted"/>
<evidence type="ECO:0000313" key="2">
    <source>
        <dbReference type="Proteomes" id="UP000316621"/>
    </source>
</evidence>
<dbReference type="Proteomes" id="UP000316621">
    <property type="component" value="Chromosome 5"/>
</dbReference>
<sequence length="66" mass="7519">MNIISTFGNHARVKPKKNETKMTSFQILNVFNLDNENRANENRASDFTICNLLGNIISSIMTMDLK</sequence>